<evidence type="ECO:0000313" key="11">
    <source>
        <dbReference type="EMBL" id="EDO37647.1"/>
    </source>
</evidence>
<dbReference type="PRINTS" id="PR00237">
    <property type="entry name" value="GPCRRHODOPSN"/>
</dbReference>
<dbReference type="GO" id="GO:0005886">
    <property type="term" value="C:plasma membrane"/>
    <property type="evidence" value="ECO:0000318"/>
    <property type="project" value="GO_Central"/>
</dbReference>
<keyword evidence="6 9" id="KW-0472">Membrane</keyword>
<dbReference type="GO" id="GO:0030594">
    <property type="term" value="F:neurotransmitter receptor activity"/>
    <property type="evidence" value="ECO:0000318"/>
    <property type="project" value="GO_Central"/>
</dbReference>
<organism evidence="11 12">
    <name type="scientific">Nematostella vectensis</name>
    <name type="common">Starlet sea anemone</name>
    <dbReference type="NCBI Taxonomy" id="45351"/>
    <lineage>
        <taxon>Eukaryota</taxon>
        <taxon>Metazoa</taxon>
        <taxon>Cnidaria</taxon>
        <taxon>Anthozoa</taxon>
        <taxon>Hexacorallia</taxon>
        <taxon>Actiniaria</taxon>
        <taxon>Edwardsiidae</taxon>
        <taxon>Nematostella</taxon>
    </lineage>
</organism>
<dbReference type="HOGENOM" id="CLU_009579_11_0_1"/>
<feature type="transmembrane region" description="Helical" evidence="9">
    <location>
        <begin position="140"/>
        <end position="162"/>
    </location>
</feature>
<evidence type="ECO:0000256" key="4">
    <source>
        <dbReference type="ARBA" id="ARBA00022989"/>
    </source>
</evidence>
<dbReference type="InterPro" id="IPR017452">
    <property type="entry name" value="GPCR_Rhodpsn_7TM"/>
</dbReference>
<reference evidence="11 12" key="1">
    <citation type="journal article" date="2007" name="Science">
        <title>Sea anemone genome reveals ancestral eumetazoan gene repertoire and genomic organization.</title>
        <authorList>
            <person name="Putnam N.H."/>
            <person name="Srivastava M."/>
            <person name="Hellsten U."/>
            <person name="Dirks B."/>
            <person name="Chapman J."/>
            <person name="Salamov A."/>
            <person name="Terry A."/>
            <person name="Shapiro H."/>
            <person name="Lindquist E."/>
            <person name="Kapitonov V.V."/>
            <person name="Jurka J."/>
            <person name="Genikhovich G."/>
            <person name="Grigoriev I.V."/>
            <person name="Lucas S.M."/>
            <person name="Steele R.E."/>
            <person name="Finnerty J.R."/>
            <person name="Technau U."/>
            <person name="Martindale M.Q."/>
            <person name="Rokhsar D.S."/>
        </authorList>
    </citation>
    <scope>NUCLEOTIDE SEQUENCE [LARGE SCALE GENOMIC DNA]</scope>
    <source>
        <strain evidence="12">CH2 X CH6</strain>
    </source>
</reference>
<keyword evidence="12" id="KW-1185">Reference proteome</keyword>
<feature type="transmembrane region" description="Helical" evidence="9">
    <location>
        <begin position="248"/>
        <end position="269"/>
    </location>
</feature>
<evidence type="ECO:0000256" key="2">
    <source>
        <dbReference type="ARBA" id="ARBA00022475"/>
    </source>
</evidence>
<evidence type="ECO:0000259" key="10">
    <source>
        <dbReference type="PROSITE" id="PS50262"/>
    </source>
</evidence>
<keyword evidence="4 9" id="KW-1133">Transmembrane helix</keyword>
<dbReference type="GO" id="GO:0004993">
    <property type="term" value="F:G protein-coupled serotonin receptor activity"/>
    <property type="evidence" value="ECO:0000318"/>
    <property type="project" value="GO_Central"/>
</dbReference>
<evidence type="ECO:0000256" key="8">
    <source>
        <dbReference type="ARBA" id="ARBA00023224"/>
    </source>
</evidence>
<dbReference type="EMBL" id="DS469642">
    <property type="protein sequence ID" value="EDO37647.1"/>
    <property type="molecule type" value="Genomic_DNA"/>
</dbReference>
<dbReference type="eggNOG" id="KOG3656">
    <property type="taxonomic scope" value="Eukaryota"/>
</dbReference>
<dbReference type="Proteomes" id="UP000001593">
    <property type="component" value="Unassembled WGS sequence"/>
</dbReference>
<feature type="transmembrane region" description="Helical" evidence="9">
    <location>
        <begin position="20"/>
        <end position="45"/>
    </location>
</feature>
<dbReference type="Gene3D" id="1.20.1070.10">
    <property type="entry name" value="Rhodopsin 7-helix transmembrane proteins"/>
    <property type="match status" value="1"/>
</dbReference>
<accession>A7SF51</accession>
<dbReference type="InParanoid" id="A7SF51"/>
<dbReference type="STRING" id="45351.A7SF51"/>
<dbReference type="KEGG" id="nve:5509167"/>
<dbReference type="PROSITE" id="PS50262">
    <property type="entry name" value="G_PROTEIN_RECEP_F1_2"/>
    <property type="match status" value="1"/>
</dbReference>
<keyword evidence="5" id="KW-0297">G-protein coupled receptor</keyword>
<dbReference type="Pfam" id="PF00001">
    <property type="entry name" value="7tm_1"/>
    <property type="match status" value="1"/>
</dbReference>
<evidence type="ECO:0000256" key="9">
    <source>
        <dbReference type="SAM" id="Phobius"/>
    </source>
</evidence>
<dbReference type="CDD" id="cd14967">
    <property type="entry name" value="7tmA_amine_R-like"/>
    <property type="match status" value="1"/>
</dbReference>
<comment type="subcellular location">
    <subcellularLocation>
        <location evidence="1">Cell membrane</location>
        <topology evidence="1">Multi-pass membrane protein</topology>
    </subcellularLocation>
</comment>
<dbReference type="SMART" id="SM01381">
    <property type="entry name" value="7TM_GPCR_Srsx"/>
    <property type="match status" value="1"/>
</dbReference>
<keyword evidence="7" id="KW-0675">Receptor</keyword>
<feature type="transmembrane region" description="Helical" evidence="9">
    <location>
        <begin position="57"/>
        <end position="78"/>
    </location>
</feature>
<dbReference type="GO" id="GO:0045202">
    <property type="term" value="C:synapse"/>
    <property type="evidence" value="ECO:0007669"/>
    <property type="project" value="GOC"/>
</dbReference>
<feature type="transmembrane region" description="Helical" evidence="9">
    <location>
        <begin position="98"/>
        <end position="119"/>
    </location>
</feature>
<sequence>MNNSTDEGTLLGGSGSNASLVGMVVAISFLAVAIFSGNLLVIVSVAVNRRLQNKTSVFITSLAVGDLLISLAVVPLIVLSNVVAPMMEYSRGIRYCHAAISVTISLMFNSVSNLSAISLDRYLAIETPLHYRAFTTKRRVSAIVAFVWVFSTTVGFIPYMGWRKVRRPEPGGLFCQVPFNLDKNYIIAICIAATIPGFFMLVAYYKILQTAKDHSSRIACAMNNIMQNYSRRSKATIDFLKEAKAAKMVVLVLGSFLICWTPLFCIMIFDVIKENYINSFVYAGAVMFATVNSAFNPAIYAAMNSEFRNTFKSILQCKRPTRIVVPH</sequence>
<gene>
    <name evidence="11" type="ORF">NEMVEDRAFT_v1g211315</name>
</gene>
<dbReference type="OrthoDB" id="5957871at2759"/>
<feature type="transmembrane region" description="Helical" evidence="9">
    <location>
        <begin position="281"/>
        <end position="303"/>
    </location>
</feature>
<dbReference type="SUPFAM" id="SSF81321">
    <property type="entry name" value="Family A G protein-coupled receptor-like"/>
    <property type="match status" value="1"/>
</dbReference>
<keyword evidence="8" id="KW-0807">Transducer</keyword>
<dbReference type="GO" id="GO:0007187">
    <property type="term" value="P:G protein-coupled receptor signaling pathway, coupled to cyclic nucleotide second messenger"/>
    <property type="evidence" value="ECO:0000318"/>
    <property type="project" value="GO_Central"/>
</dbReference>
<dbReference type="GO" id="GO:0030425">
    <property type="term" value="C:dendrite"/>
    <property type="evidence" value="ECO:0000318"/>
    <property type="project" value="GO_Central"/>
</dbReference>
<dbReference type="InterPro" id="IPR000276">
    <property type="entry name" value="GPCR_Rhodpsn"/>
</dbReference>
<dbReference type="OMA" id="RIACAMN"/>
<evidence type="ECO:0000256" key="6">
    <source>
        <dbReference type="ARBA" id="ARBA00023136"/>
    </source>
</evidence>
<evidence type="ECO:0000256" key="1">
    <source>
        <dbReference type="ARBA" id="ARBA00004651"/>
    </source>
</evidence>
<feature type="domain" description="G-protein coupled receptors family 1 profile" evidence="10">
    <location>
        <begin position="37"/>
        <end position="300"/>
    </location>
</feature>
<keyword evidence="3 9" id="KW-0812">Transmembrane</keyword>
<evidence type="ECO:0000256" key="7">
    <source>
        <dbReference type="ARBA" id="ARBA00023170"/>
    </source>
</evidence>
<keyword evidence="2" id="KW-1003">Cell membrane</keyword>
<feature type="transmembrane region" description="Helical" evidence="9">
    <location>
        <begin position="185"/>
        <end position="207"/>
    </location>
</feature>
<dbReference type="AlphaFoldDB" id="A7SF51"/>
<proteinExistence type="predicted"/>
<dbReference type="PhylomeDB" id="A7SF51"/>
<dbReference type="FunFam" id="1.20.1070.10:FF:000325">
    <property type="entry name" value="Predicted protein"/>
    <property type="match status" value="1"/>
</dbReference>
<dbReference type="GO" id="GO:0007268">
    <property type="term" value="P:chemical synaptic transmission"/>
    <property type="evidence" value="ECO:0000318"/>
    <property type="project" value="GO_Central"/>
</dbReference>
<evidence type="ECO:0000256" key="3">
    <source>
        <dbReference type="ARBA" id="ARBA00022692"/>
    </source>
</evidence>
<protein>
    <recommendedName>
        <fullName evidence="10">G-protein coupled receptors family 1 profile domain-containing protein</fullName>
    </recommendedName>
</protein>
<name>A7SF51_NEMVE</name>
<dbReference type="PANTHER" id="PTHR24248">
    <property type="entry name" value="ADRENERGIC RECEPTOR-RELATED G-PROTEIN COUPLED RECEPTOR"/>
    <property type="match status" value="1"/>
</dbReference>
<evidence type="ECO:0000256" key="5">
    <source>
        <dbReference type="ARBA" id="ARBA00023040"/>
    </source>
</evidence>
<evidence type="ECO:0000313" key="12">
    <source>
        <dbReference type="Proteomes" id="UP000001593"/>
    </source>
</evidence>